<comment type="caution">
    <text evidence="2">The sequence shown here is derived from an EMBL/GenBank/DDBJ whole genome shotgun (WGS) entry which is preliminary data.</text>
</comment>
<sequence length="60" mass="6344">MAFFAILAGFCQAQGSRAPHEKEPESLRLRCPSWCTCDAERSVAAAGDNAELDDATLAGS</sequence>
<dbReference type="AlphaFoldDB" id="A0A5B0RYI9"/>
<name>A0A5B0RYI9_PUCGR</name>
<evidence type="ECO:0000313" key="1">
    <source>
        <dbReference type="EMBL" id="KAA1123725.1"/>
    </source>
</evidence>
<reference evidence="2 3" key="1">
    <citation type="submission" date="2019-05" db="EMBL/GenBank/DDBJ databases">
        <title>Emergence of the Ug99 lineage of the wheat stem rust pathogen through somatic hybridization.</title>
        <authorList>
            <person name="Li F."/>
            <person name="Upadhyaya N.M."/>
            <person name="Sperschneider J."/>
            <person name="Matny O."/>
            <person name="Nguyen-Phuc H."/>
            <person name="Mago R."/>
            <person name="Raley C."/>
            <person name="Miller M.E."/>
            <person name="Silverstein K.A.T."/>
            <person name="Henningsen E."/>
            <person name="Hirsch C.D."/>
            <person name="Visser B."/>
            <person name="Pretorius Z.A."/>
            <person name="Steffenson B.J."/>
            <person name="Schwessinger B."/>
            <person name="Dodds P.N."/>
            <person name="Figueroa M."/>
        </authorList>
    </citation>
    <scope>NUCLEOTIDE SEQUENCE [LARGE SCALE GENOMIC DNA]</scope>
    <source>
        <strain evidence="2 3">Ug99</strain>
    </source>
</reference>
<gene>
    <name evidence="1" type="ORF">PGTUg99_009387</name>
    <name evidence="2" type="ORF">PGTUg99_032815</name>
</gene>
<evidence type="ECO:0000313" key="3">
    <source>
        <dbReference type="Proteomes" id="UP000325313"/>
    </source>
</evidence>
<dbReference type="Proteomes" id="UP000325313">
    <property type="component" value="Unassembled WGS sequence"/>
</dbReference>
<accession>A0A5B0RYI9</accession>
<proteinExistence type="predicted"/>
<organism evidence="2 3">
    <name type="scientific">Puccinia graminis f. sp. tritici</name>
    <dbReference type="NCBI Taxonomy" id="56615"/>
    <lineage>
        <taxon>Eukaryota</taxon>
        <taxon>Fungi</taxon>
        <taxon>Dikarya</taxon>
        <taxon>Basidiomycota</taxon>
        <taxon>Pucciniomycotina</taxon>
        <taxon>Pucciniomycetes</taxon>
        <taxon>Pucciniales</taxon>
        <taxon>Pucciniaceae</taxon>
        <taxon>Puccinia</taxon>
    </lineage>
</organism>
<dbReference type="EMBL" id="VDEP01000136">
    <property type="protein sequence ID" value="KAA1129634.1"/>
    <property type="molecule type" value="Genomic_DNA"/>
</dbReference>
<dbReference type="EMBL" id="VDEP01000206">
    <property type="protein sequence ID" value="KAA1123725.1"/>
    <property type="molecule type" value="Genomic_DNA"/>
</dbReference>
<evidence type="ECO:0000313" key="2">
    <source>
        <dbReference type="EMBL" id="KAA1129634.1"/>
    </source>
</evidence>
<protein>
    <submittedName>
        <fullName evidence="2">Uncharacterized protein</fullName>
    </submittedName>
</protein>